<gene>
    <name evidence="3" type="ORF">LL252_07725</name>
</gene>
<keyword evidence="4" id="KW-1185">Reference proteome</keyword>
<dbReference type="RefSeq" id="WP_228233664.1">
    <property type="nucleotide sequence ID" value="NZ_JAJGNA010000007.1"/>
</dbReference>
<name>A0A9Q3YN94_9GAMM</name>
<accession>A0A9Q3YN94</accession>
<dbReference type="PANTHER" id="PTHR34351:SF1">
    <property type="entry name" value="SLR1927 PROTEIN"/>
    <property type="match status" value="1"/>
</dbReference>
<dbReference type="Proteomes" id="UP001108027">
    <property type="component" value="Unassembled WGS sequence"/>
</dbReference>
<proteinExistence type="predicted"/>
<evidence type="ECO:0000313" key="3">
    <source>
        <dbReference type="EMBL" id="MCC4308461.1"/>
    </source>
</evidence>
<feature type="transmembrane region" description="Helical" evidence="2">
    <location>
        <begin position="56"/>
        <end position="76"/>
    </location>
</feature>
<feature type="transmembrane region" description="Helical" evidence="2">
    <location>
        <begin position="27"/>
        <end position="50"/>
    </location>
</feature>
<reference evidence="3" key="1">
    <citation type="submission" date="2021-10" db="EMBL/GenBank/DDBJ databases">
        <title>The diversity and Nitrogen Metabolism of Culturable Nitrate-Utilizing Bacteria Within the Oxygen Minimum Zone of the Changjiang (Yangtze River)Estuary.</title>
        <authorList>
            <person name="Zhang D."/>
            <person name="Zheng J."/>
            <person name="Liu S."/>
            <person name="He W."/>
        </authorList>
    </citation>
    <scope>NUCLEOTIDE SEQUENCE</scope>
    <source>
        <strain evidence="3">FXH-223</strain>
    </source>
</reference>
<dbReference type="PANTHER" id="PTHR34351">
    <property type="entry name" value="SLR1927 PROTEIN-RELATED"/>
    <property type="match status" value="1"/>
</dbReference>
<evidence type="ECO:0000313" key="4">
    <source>
        <dbReference type="Proteomes" id="UP001108027"/>
    </source>
</evidence>
<keyword evidence="2" id="KW-0812">Transmembrane</keyword>
<keyword evidence="2" id="KW-1133">Transmembrane helix</keyword>
<evidence type="ECO:0000256" key="2">
    <source>
        <dbReference type="SAM" id="Phobius"/>
    </source>
</evidence>
<comment type="caution">
    <text evidence="3">The sequence shown here is derived from an EMBL/GenBank/DDBJ whole genome shotgun (WGS) entry which is preliminary data.</text>
</comment>
<feature type="compositionally biased region" description="Basic and acidic residues" evidence="1">
    <location>
        <begin position="183"/>
        <end position="199"/>
    </location>
</feature>
<evidence type="ECO:0000256" key="1">
    <source>
        <dbReference type="SAM" id="MobiDB-lite"/>
    </source>
</evidence>
<dbReference type="AlphaFoldDB" id="A0A9Q3YN94"/>
<sequence>MVRDAWQRWLDRRLPRARQVRLDQRRIFILPTGYGYLYLLVAVLLFFGGINYENNLILGLCFLMIGLFVVAILHTYRNLSGLILRAGGGRSGFVGGQGSLEVVLIARRRGHRALWLRWLDQPAQEASVEGGEELGVWLNLPLSRRGVLRPPRLRVESRYPLGLLRAWSLVALDQVCLAWPRPQESRDCPARGGDRERRAAPTGQNGSEEFRGLRGYVPGDALTQVDWKGFARGRGLNVKLFEEPASGRLWLRYDLLEGLPLEQRLSILCYWVVRLSDENRPFALTLPGATLAPARGGEQRQRALDLLARHGEVD</sequence>
<feature type="region of interest" description="Disordered" evidence="1">
    <location>
        <begin position="183"/>
        <end position="210"/>
    </location>
</feature>
<dbReference type="EMBL" id="JAJGNA010000007">
    <property type="protein sequence ID" value="MCC4308461.1"/>
    <property type="molecule type" value="Genomic_DNA"/>
</dbReference>
<organism evidence="3 4">
    <name type="scientific">Alloalcanivorax marinus</name>
    <dbReference type="NCBI Taxonomy" id="1177169"/>
    <lineage>
        <taxon>Bacteria</taxon>
        <taxon>Pseudomonadati</taxon>
        <taxon>Pseudomonadota</taxon>
        <taxon>Gammaproteobacteria</taxon>
        <taxon>Oceanospirillales</taxon>
        <taxon>Alcanivoracaceae</taxon>
        <taxon>Alloalcanivorax</taxon>
    </lineage>
</organism>
<protein>
    <submittedName>
        <fullName evidence="3">DUF58 domain-containing protein</fullName>
    </submittedName>
</protein>
<keyword evidence="2" id="KW-0472">Membrane</keyword>